<keyword evidence="1" id="KW-0472">Membrane</keyword>
<sequence length="102" mass="10639">MVDKELCGTNRHLILKIEPLDGPAPAVTWWSAVKYALAGVAFMAGLSALLFITVGVGPGASVVGVSVALVIVGVAFFLVAGHHFGCAVKKSLAMVFGWWQSI</sequence>
<gene>
    <name evidence="2" type="ORF">OHA16_29890</name>
</gene>
<dbReference type="Proteomes" id="UP001432222">
    <property type="component" value="Chromosome"/>
</dbReference>
<dbReference type="RefSeq" id="WP_328957391.1">
    <property type="nucleotide sequence ID" value="NZ_CP108110.1"/>
</dbReference>
<accession>A0ABZ1U6K3</accession>
<feature type="transmembrane region" description="Helical" evidence="1">
    <location>
        <begin position="35"/>
        <end position="54"/>
    </location>
</feature>
<dbReference type="EMBL" id="CP108110">
    <property type="protein sequence ID" value="WUQ86803.1"/>
    <property type="molecule type" value="Genomic_DNA"/>
</dbReference>
<keyword evidence="1" id="KW-1133">Transmembrane helix</keyword>
<keyword evidence="3" id="KW-1185">Reference proteome</keyword>
<protein>
    <submittedName>
        <fullName evidence="2">Uncharacterized protein</fullName>
    </submittedName>
</protein>
<name>A0ABZ1U6K3_9ACTN</name>
<evidence type="ECO:0000313" key="2">
    <source>
        <dbReference type="EMBL" id="WUQ86803.1"/>
    </source>
</evidence>
<organism evidence="2 3">
    <name type="scientific">Kitasatospora purpeofusca</name>
    <dbReference type="NCBI Taxonomy" id="67352"/>
    <lineage>
        <taxon>Bacteria</taxon>
        <taxon>Bacillati</taxon>
        <taxon>Actinomycetota</taxon>
        <taxon>Actinomycetes</taxon>
        <taxon>Kitasatosporales</taxon>
        <taxon>Streptomycetaceae</taxon>
        <taxon>Kitasatospora</taxon>
    </lineage>
</organism>
<keyword evidence="1" id="KW-0812">Transmembrane</keyword>
<evidence type="ECO:0000313" key="3">
    <source>
        <dbReference type="Proteomes" id="UP001432222"/>
    </source>
</evidence>
<feature type="transmembrane region" description="Helical" evidence="1">
    <location>
        <begin position="60"/>
        <end position="80"/>
    </location>
</feature>
<reference evidence="2" key="1">
    <citation type="submission" date="2022-10" db="EMBL/GenBank/DDBJ databases">
        <title>The complete genomes of actinobacterial strains from the NBC collection.</title>
        <authorList>
            <person name="Joergensen T.S."/>
            <person name="Alvarez Arevalo M."/>
            <person name="Sterndorff E.B."/>
            <person name="Faurdal D."/>
            <person name="Vuksanovic O."/>
            <person name="Mourched A.-S."/>
            <person name="Charusanti P."/>
            <person name="Shaw S."/>
            <person name="Blin K."/>
            <person name="Weber T."/>
        </authorList>
    </citation>
    <scope>NUCLEOTIDE SEQUENCE</scope>
    <source>
        <strain evidence="2">NBC_00222</strain>
    </source>
</reference>
<proteinExistence type="predicted"/>
<evidence type="ECO:0000256" key="1">
    <source>
        <dbReference type="SAM" id="Phobius"/>
    </source>
</evidence>